<accession>A0ABY4QUF3</accession>
<protein>
    <submittedName>
        <fullName evidence="2">Uncharacterized protein</fullName>
    </submittedName>
</protein>
<feature type="region of interest" description="Disordered" evidence="1">
    <location>
        <begin position="91"/>
        <end position="110"/>
    </location>
</feature>
<evidence type="ECO:0000313" key="2">
    <source>
        <dbReference type="EMBL" id="UQX87085.1"/>
    </source>
</evidence>
<keyword evidence="3" id="KW-1185">Reference proteome</keyword>
<sequence>MPFQYALDHPIAAPALTHFTGRRGQTPAEHALAPARLHQLLWSQQLLGSAPYSAGPPAVSFTESRIEDLEYLLERGYFAPLGRRRLPRRRLHRGGRAGVVGAHRRPAEHP</sequence>
<evidence type="ECO:0000256" key="1">
    <source>
        <dbReference type="SAM" id="MobiDB-lite"/>
    </source>
</evidence>
<dbReference type="EMBL" id="CP097332">
    <property type="protein sequence ID" value="UQX87085.1"/>
    <property type="molecule type" value="Genomic_DNA"/>
</dbReference>
<dbReference type="RefSeq" id="WP_249769529.1">
    <property type="nucleotide sequence ID" value="NZ_CP097332.1"/>
</dbReference>
<name>A0ABY4QUF3_9ACTN</name>
<dbReference type="Proteomes" id="UP001056336">
    <property type="component" value="Chromosome"/>
</dbReference>
<evidence type="ECO:0000313" key="3">
    <source>
        <dbReference type="Proteomes" id="UP001056336"/>
    </source>
</evidence>
<reference evidence="2" key="1">
    <citation type="journal article" date="2018" name="Int. J. Syst. Evol. Microbiol.">
        <title>Jatrophihabitans telluris sp. nov., isolated from sediment soil of lava forest wetlands and the emended description of the genus Jatrophihabitans.</title>
        <authorList>
            <person name="Lee K.C."/>
            <person name="Suh M.K."/>
            <person name="Eom M.K."/>
            <person name="Kim K.K."/>
            <person name="Kim J.S."/>
            <person name="Kim D.S."/>
            <person name="Ko S.H."/>
            <person name="Shin Y.K."/>
            <person name="Lee J.S."/>
        </authorList>
    </citation>
    <scope>NUCLEOTIDE SEQUENCE</scope>
    <source>
        <strain evidence="2">N237</strain>
    </source>
</reference>
<reference evidence="2" key="2">
    <citation type="submission" date="2022-05" db="EMBL/GenBank/DDBJ databases">
        <authorList>
            <person name="Kim J.-S."/>
            <person name="Lee K."/>
            <person name="Suh M."/>
            <person name="Eom M."/>
            <person name="Kim J.-S."/>
            <person name="Kim D.-S."/>
            <person name="Ko S.-H."/>
            <person name="Shin Y."/>
            <person name="Lee J.-S."/>
        </authorList>
    </citation>
    <scope>NUCLEOTIDE SEQUENCE</scope>
    <source>
        <strain evidence="2">N237</strain>
    </source>
</reference>
<organism evidence="2 3">
    <name type="scientific">Jatrophihabitans telluris</name>
    <dbReference type="NCBI Taxonomy" id="2038343"/>
    <lineage>
        <taxon>Bacteria</taxon>
        <taxon>Bacillati</taxon>
        <taxon>Actinomycetota</taxon>
        <taxon>Actinomycetes</taxon>
        <taxon>Jatrophihabitantales</taxon>
        <taxon>Jatrophihabitantaceae</taxon>
        <taxon>Jatrophihabitans</taxon>
    </lineage>
</organism>
<gene>
    <name evidence="2" type="ORF">M6D93_12310</name>
</gene>
<proteinExistence type="predicted"/>